<dbReference type="EMBL" id="CP006569">
    <property type="protein sequence ID" value="AHF78516.1"/>
    <property type="molecule type" value="Genomic_DNA"/>
</dbReference>
<dbReference type="AlphaFoldDB" id="W0HXE7"/>
<dbReference type="PANTHER" id="PTHR43252">
    <property type="entry name" value="TRANSCRIPTIONAL REGULATOR YQJI"/>
    <property type="match status" value="1"/>
</dbReference>
<dbReference type="InterPro" id="IPR036388">
    <property type="entry name" value="WH-like_DNA-bd_sf"/>
</dbReference>
<sequence>MKPDHSAAPLTPDNERRAACASVRRKRREKMLEASEIRLLILHFLTQGPAHGYELIKAIEDLSQGEYTPSPGIIYPNLTLLEETGGIRVQDVGDKRKAYMADRKGTILLQENRERVTKIINRLTSLTILVNNRRLPEVERAIHNMKTALNTRLSQADISKAALHAIIDALDEAAKKIERS</sequence>
<organism evidence="2 3">
    <name type="scientific">Sodalis praecaptivus</name>
    <dbReference type="NCBI Taxonomy" id="1239307"/>
    <lineage>
        <taxon>Bacteria</taxon>
        <taxon>Pseudomonadati</taxon>
        <taxon>Pseudomonadota</taxon>
        <taxon>Gammaproteobacteria</taxon>
        <taxon>Enterobacterales</taxon>
        <taxon>Bruguierivoracaceae</taxon>
        <taxon>Sodalis</taxon>
    </lineage>
</organism>
<feature type="domain" description="Transcription regulator PadR N-terminal" evidence="1">
    <location>
        <begin position="41"/>
        <end position="110"/>
    </location>
</feature>
<reference evidence="2 3" key="1">
    <citation type="journal article" date="2014" name="Genome Biol. Evol.">
        <title>Genome degeneration and adaptation in a nascent stage of symbiosis.</title>
        <authorList>
            <person name="Oakeson K.F."/>
            <person name="Gil R."/>
            <person name="Clayton A.L."/>
            <person name="Dunn D.M."/>
            <person name="von Niederhausern A.C."/>
            <person name="Hamil C."/>
            <person name="Aoyagi A."/>
            <person name="Duval B."/>
            <person name="Baca A."/>
            <person name="Silva F.J."/>
            <person name="Vallier A."/>
            <person name="Jackson D.G."/>
            <person name="Latorre A."/>
            <person name="Weiss R.B."/>
            <person name="Heddi A."/>
            <person name="Moya A."/>
            <person name="Dale C."/>
        </authorList>
    </citation>
    <scope>NUCLEOTIDE SEQUENCE [LARGE SCALE GENOMIC DNA]</scope>
    <source>
        <strain evidence="2 3">HS1</strain>
    </source>
</reference>
<dbReference type="Pfam" id="PF03551">
    <property type="entry name" value="PadR"/>
    <property type="match status" value="1"/>
</dbReference>
<proteinExistence type="predicted"/>
<dbReference type="SUPFAM" id="SSF46785">
    <property type="entry name" value="Winged helix' DNA-binding domain"/>
    <property type="match status" value="1"/>
</dbReference>
<dbReference type="InterPro" id="IPR036390">
    <property type="entry name" value="WH_DNA-bd_sf"/>
</dbReference>
<dbReference type="PANTHER" id="PTHR43252:SF7">
    <property type="entry name" value="TRANSCRIPTIONAL REGULATOR YQJI"/>
    <property type="match status" value="1"/>
</dbReference>
<accession>W0HXE7</accession>
<dbReference type="PATRIC" id="fig|1239307.3.peg.3888"/>
<dbReference type="HOGENOM" id="CLU_063440_1_0_6"/>
<evidence type="ECO:0000313" key="3">
    <source>
        <dbReference type="Proteomes" id="UP000019028"/>
    </source>
</evidence>
<gene>
    <name evidence="2" type="ORF">Sant_3531</name>
</gene>
<evidence type="ECO:0000259" key="1">
    <source>
        <dbReference type="Pfam" id="PF03551"/>
    </source>
</evidence>
<dbReference type="KEGG" id="sod:Sant_3531"/>
<dbReference type="InterPro" id="IPR005149">
    <property type="entry name" value="Tscrpt_reg_PadR_N"/>
</dbReference>
<name>W0HXE7_9GAMM</name>
<dbReference type="Proteomes" id="UP000019028">
    <property type="component" value="Chromosome"/>
</dbReference>
<evidence type="ECO:0000313" key="2">
    <source>
        <dbReference type="EMBL" id="AHF78516.1"/>
    </source>
</evidence>
<protein>
    <submittedName>
        <fullName evidence="2">Transcriptional regulator, PadR family</fullName>
    </submittedName>
</protein>
<keyword evidence="3" id="KW-1185">Reference proteome</keyword>
<dbReference type="Gene3D" id="1.10.10.10">
    <property type="entry name" value="Winged helix-like DNA-binding domain superfamily/Winged helix DNA-binding domain"/>
    <property type="match status" value="1"/>
</dbReference>